<name>A0A2P6VK86_9CHLO</name>
<feature type="domain" description="RRM" evidence="11">
    <location>
        <begin position="187"/>
        <end position="259"/>
    </location>
</feature>
<evidence type="ECO:0000256" key="8">
    <source>
        <dbReference type="ARBA" id="ARBA00063471"/>
    </source>
</evidence>
<organism evidence="12 13">
    <name type="scientific">Micractinium conductrix</name>
    <dbReference type="NCBI Taxonomy" id="554055"/>
    <lineage>
        <taxon>Eukaryota</taxon>
        <taxon>Viridiplantae</taxon>
        <taxon>Chlorophyta</taxon>
        <taxon>core chlorophytes</taxon>
        <taxon>Trebouxiophyceae</taxon>
        <taxon>Chlorellales</taxon>
        <taxon>Chlorellaceae</taxon>
        <taxon>Chlorella clade</taxon>
        <taxon>Micractinium</taxon>
    </lineage>
</organism>
<evidence type="ECO:0000256" key="1">
    <source>
        <dbReference type="ARBA" id="ARBA00004123"/>
    </source>
</evidence>
<evidence type="ECO:0000256" key="3">
    <source>
        <dbReference type="ARBA" id="ARBA00022737"/>
    </source>
</evidence>
<feature type="domain" description="RRM" evidence="11">
    <location>
        <begin position="1"/>
        <end position="70"/>
    </location>
</feature>
<feature type="compositionally biased region" description="Low complexity" evidence="10">
    <location>
        <begin position="367"/>
        <end position="397"/>
    </location>
</feature>
<comment type="subunit">
    <text evidence="8">Interacts with the poly(A) tail of mRNA in nucleus.</text>
</comment>
<dbReference type="PANTHER" id="PTHR47640">
    <property type="entry name" value="TRNA SELENOCYSTEINE 1-ASSOCIATED PROTEIN 1-RELATED-RELATED"/>
    <property type="match status" value="1"/>
</dbReference>
<feature type="compositionally biased region" description="Pro residues" evidence="10">
    <location>
        <begin position="354"/>
        <end position="366"/>
    </location>
</feature>
<evidence type="ECO:0000256" key="2">
    <source>
        <dbReference type="ARBA" id="ARBA00004463"/>
    </source>
</evidence>
<evidence type="ECO:0000313" key="12">
    <source>
        <dbReference type="EMBL" id="PSC74512.1"/>
    </source>
</evidence>
<dbReference type="OrthoDB" id="446113at2759"/>
<dbReference type="InterPro" id="IPR035979">
    <property type="entry name" value="RBD_domain_sf"/>
</dbReference>
<protein>
    <submittedName>
        <fullName evidence="12">Polyadenylate-binding RBP47B isoform B</fullName>
    </submittedName>
</protein>
<gene>
    <name evidence="12" type="ORF">C2E20_2108</name>
</gene>
<dbReference type="InterPro" id="IPR012677">
    <property type="entry name" value="Nucleotide-bd_a/b_plait_sf"/>
</dbReference>
<dbReference type="Gene3D" id="3.30.70.330">
    <property type="match status" value="3"/>
</dbReference>
<keyword evidence="5" id="KW-0539">Nucleus</keyword>
<comment type="similarity">
    <text evidence="7">Belongs to the polyadenylate-binding RBP47 family.</text>
</comment>
<dbReference type="CDD" id="cd12344">
    <property type="entry name" value="RRM1_SECp43_like"/>
    <property type="match status" value="1"/>
</dbReference>
<feature type="domain" description="RRM" evidence="11">
    <location>
        <begin position="83"/>
        <end position="162"/>
    </location>
</feature>
<evidence type="ECO:0000256" key="4">
    <source>
        <dbReference type="ARBA" id="ARBA00022884"/>
    </source>
</evidence>
<comment type="subcellular location">
    <subcellularLocation>
        <location evidence="2">Cytoplasmic granule</location>
    </subcellularLocation>
    <subcellularLocation>
        <location evidence="1">Nucleus</location>
    </subcellularLocation>
</comment>
<dbReference type="GO" id="GO:0005634">
    <property type="term" value="C:nucleus"/>
    <property type="evidence" value="ECO:0007669"/>
    <property type="project" value="UniProtKB-SubCell"/>
</dbReference>
<dbReference type="SUPFAM" id="SSF54928">
    <property type="entry name" value="RNA-binding domain, RBD"/>
    <property type="match status" value="2"/>
</dbReference>
<dbReference type="AlphaFoldDB" id="A0A2P6VK86"/>
<evidence type="ECO:0000259" key="11">
    <source>
        <dbReference type="PROSITE" id="PS50102"/>
    </source>
</evidence>
<dbReference type="CDD" id="cd12345">
    <property type="entry name" value="RRM2_SECp43_like"/>
    <property type="match status" value="1"/>
</dbReference>
<evidence type="ECO:0000256" key="5">
    <source>
        <dbReference type="ARBA" id="ARBA00023242"/>
    </source>
</evidence>
<accession>A0A2P6VK86</accession>
<reference evidence="12 13" key="1">
    <citation type="journal article" date="2018" name="Plant J.">
        <title>Genome sequences of Chlorella sorokiniana UTEX 1602 and Micractinium conductrix SAG 241.80: implications to maltose excretion by a green alga.</title>
        <authorList>
            <person name="Arriola M.B."/>
            <person name="Velmurugan N."/>
            <person name="Zhang Y."/>
            <person name="Plunkett M.H."/>
            <person name="Hondzo H."/>
            <person name="Barney B.M."/>
        </authorList>
    </citation>
    <scope>NUCLEOTIDE SEQUENCE [LARGE SCALE GENOMIC DNA]</scope>
    <source>
        <strain evidence="12 13">SAG 241.80</strain>
    </source>
</reference>
<dbReference type="Proteomes" id="UP000239649">
    <property type="component" value="Unassembled WGS sequence"/>
</dbReference>
<evidence type="ECO:0000256" key="7">
    <source>
        <dbReference type="ARBA" id="ARBA00061069"/>
    </source>
</evidence>
<dbReference type="InterPro" id="IPR000504">
    <property type="entry name" value="RRM_dom"/>
</dbReference>
<comment type="function">
    <text evidence="6">Heterogeneous nuclear ribonucleoprotein (hnRNP)-protein binding the poly(A) tail of mRNA and probably involved in some steps of pre-mRNA maturation.</text>
</comment>
<dbReference type="PANTHER" id="PTHR47640:SF10">
    <property type="entry name" value="TRNA SELENOCYSTEINE 1-ASSOCIATED PROTEIN 1-RELATED"/>
    <property type="match status" value="1"/>
</dbReference>
<proteinExistence type="inferred from homology"/>
<sequence>MDESFLYNIFVATNQLVSVKLIRNRATGASEGYAFLEFRTHEAADMLLKSYNGQPIPGTDQVFRLNWAAYGVGKAQPAGEDCASLFVGDLAPDVSDIILQEYFRQFYPSVRSAKVITDAGTGRSKGYGFVRFSMEPERDKALTEMNGHFLSNRPIRVSLATAKKNANTTTASAVQAPHPSDFDPTNTTLFIGGLSGGVTEEQLRAAFARFGDIIYVKIPAGKGCGFVQFVLRTAAERAMTAMNGQVLGASAMRISWGRSSSRVANQAQQQAGMGGPHFPGMHAHAPFGMPGPFDPAAAAAMGAYQLGGMPGGDPYAAAAFGMQPQPDAAMFQVYQQANGAALSSLMRPNGMGPGGPPTQSGPPPQQPGAASGNPSGGATSAHVPAPAPASGSSAPQPVMNGKQAATPAAEGDGVVAVDKDGNGEEGSYPGKPNPALLGSQLFASFMG</sequence>
<dbReference type="EMBL" id="LHPF02000004">
    <property type="protein sequence ID" value="PSC74512.1"/>
    <property type="molecule type" value="Genomic_DNA"/>
</dbReference>
<dbReference type="FunFam" id="3.30.70.330:FF:000144">
    <property type="entry name" value="Polyadenylate-binding protein RBP47B"/>
    <property type="match status" value="1"/>
</dbReference>
<dbReference type="FunFam" id="3.30.70.330:FF:000405">
    <property type="entry name" value="polyadenylate-binding protein RBP45"/>
    <property type="match status" value="1"/>
</dbReference>
<keyword evidence="13" id="KW-1185">Reference proteome</keyword>
<dbReference type="InterPro" id="IPR050825">
    <property type="entry name" value="RBM42_RBP45_47-like"/>
</dbReference>
<evidence type="ECO:0000256" key="10">
    <source>
        <dbReference type="SAM" id="MobiDB-lite"/>
    </source>
</evidence>
<keyword evidence="4 9" id="KW-0694">RNA-binding</keyword>
<dbReference type="PROSITE" id="PS50102">
    <property type="entry name" value="RRM"/>
    <property type="match status" value="3"/>
</dbReference>
<evidence type="ECO:0000313" key="13">
    <source>
        <dbReference type="Proteomes" id="UP000239649"/>
    </source>
</evidence>
<dbReference type="Pfam" id="PF00076">
    <property type="entry name" value="RRM_1"/>
    <property type="match status" value="3"/>
</dbReference>
<dbReference type="GO" id="GO:0005829">
    <property type="term" value="C:cytosol"/>
    <property type="evidence" value="ECO:0007669"/>
    <property type="project" value="TreeGrafter"/>
</dbReference>
<evidence type="ECO:0000256" key="6">
    <source>
        <dbReference type="ARBA" id="ARBA00057395"/>
    </source>
</evidence>
<evidence type="ECO:0000256" key="9">
    <source>
        <dbReference type="PROSITE-ProRule" id="PRU00176"/>
    </source>
</evidence>
<dbReference type="STRING" id="554055.A0A2P6VK86"/>
<feature type="region of interest" description="Disordered" evidence="10">
    <location>
        <begin position="344"/>
        <end position="437"/>
    </location>
</feature>
<dbReference type="SMART" id="SM00360">
    <property type="entry name" value="RRM"/>
    <property type="match status" value="3"/>
</dbReference>
<comment type="caution">
    <text evidence="12">The sequence shown here is derived from an EMBL/GenBank/DDBJ whole genome shotgun (WGS) entry which is preliminary data.</text>
</comment>
<dbReference type="GO" id="GO:0003729">
    <property type="term" value="F:mRNA binding"/>
    <property type="evidence" value="ECO:0007669"/>
    <property type="project" value="InterPro"/>
</dbReference>
<keyword evidence="3" id="KW-0677">Repeat</keyword>